<dbReference type="InterPro" id="IPR005990">
    <property type="entry name" value="IMP_DH"/>
</dbReference>
<dbReference type="PROSITE" id="PS00487">
    <property type="entry name" value="IMP_DH_GMP_RED"/>
    <property type="match status" value="1"/>
</dbReference>
<comment type="similarity">
    <text evidence="2 13 18">Belongs to the IMPDH/GMPR family.</text>
</comment>
<evidence type="ECO:0000256" key="16">
    <source>
        <dbReference type="PIRSR" id="PIRSR000130-4"/>
    </source>
</evidence>
<dbReference type="EC" id="1.1.1.205" evidence="13 19"/>
<evidence type="ECO:0000256" key="6">
    <source>
        <dbReference type="ARBA" id="ARBA00022749"/>
    </source>
</evidence>
<keyword evidence="5" id="KW-0677">Repeat</keyword>
<proteinExistence type="inferred from homology"/>
<dbReference type="SUPFAM" id="SSF51412">
    <property type="entry name" value="Inosine monophosphate dehydrogenase (IMPDH)"/>
    <property type="match status" value="1"/>
</dbReference>
<feature type="binding site" evidence="15">
    <location>
        <begin position="252"/>
        <end position="254"/>
    </location>
    <ligand>
        <name>NAD(+)</name>
        <dbReference type="ChEBI" id="CHEBI:57540"/>
    </ligand>
</feature>
<feature type="binding site" evidence="13">
    <location>
        <position position="307"/>
    </location>
    <ligand>
        <name>IMP</name>
        <dbReference type="ChEBI" id="CHEBI:58053"/>
    </ligand>
</feature>
<dbReference type="Proteomes" id="UP000294299">
    <property type="component" value="Chromosome NFRAN"/>
</dbReference>
<dbReference type="CDD" id="cd00381">
    <property type="entry name" value="IMPDH"/>
    <property type="match status" value="1"/>
</dbReference>
<keyword evidence="10 13" id="KW-0520">NAD</keyword>
<protein>
    <recommendedName>
        <fullName evidence="13 19">Inosine-5'-monophosphate dehydrogenase</fullName>
        <shortName evidence="13">IMP dehydrogenase</shortName>
        <shortName evidence="13">IMPD</shortName>
        <shortName evidence="13">IMPDH</shortName>
        <ecNumber evidence="13 19">1.1.1.205</ecNumber>
    </recommendedName>
</protein>
<evidence type="ECO:0000256" key="8">
    <source>
        <dbReference type="ARBA" id="ARBA00022958"/>
    </source>
</evidence>
<feature type="binding site" description="in other chain" evidence="13 16">
    <location>
        <position position="309"/>
    </location>
    <ligand>
        <name>K(+)</name>
        <dbReference type="ChEBI" id="CHEBI:29103"/>
        <note>ligand shared between two tetrameric partners</note>
    </ligand>
</feature>
<keyword evidence="6 13" id="KW-0332">GMP biosynthesis</keyword>
<dbReference type="InterPro" id="IPR000644">
    <property type="entry name" value="CBS_dom"/>
</dbReference>
<dbReference type="Pfam" id="PF00478">
    <property type="entry name" value="IMPDH"/>
    <property type="match status" value="1"/>
</dbReference>
<sequence>MLWIKVILYFKEGLTFDDVLLVPKKSPIVSRAQTKLKTRLSSNVNLNIPIISANMDSVTESRMAIALAREGGIGIIHRFMTINEQVEQVLKVKRSESVVIEQPHTISPDSNIREANSLMLENGISGLLVRDKENKLCGILTRRDTVFERNLDTLVSDLMTRDVISAKVGTTIEQAKEILHKNKIEKLPVVNEKGEIHGLITGKDILKMEEFPNASKDKKGRLLVGAAVGVKGDYLERTEALLNNGADVIVVDIAHGHSDNAINTVKMIKKVFPTCELIAGNVATCKGTEDLIKAGVDAVKVGVGSGSICITRVVTGSGVPQLTAIIDSVKIARKYDIPVISDGGTRTSGDITKALAAGSSTVMIGSLFGGTDESPGKTLVKNGKKYKMYRGMASFYAALGRRYRENPESSPADDDLDDYVAEGVEAMVPYKGSVIEIIRQLVGGVRSGLSYCGANTIPEMQENAEFIKITLAGYKESHPHDVDVI</sequence>
<feature type="binding site" evidence="13">
    <location>
        <position position="476"/>
    </location>
    <ligand>
        <name>K(+)</name>
        <dbReference type="ChEBI" id="CHEBI:29103"/>
        <note>ligand shared between two tetrameric partners</note>
    </ligand>
</feature>
<feature type="binding site" evidence="13">
    <location>
        <position position="252"/>
    </location>
    <ligand>
        <name>NAD(+)</name>
        <dbReference type="ChEBI" id="CHEBI:57540"/>
    </ligand>
</feature>
<evidence type="ECO:0000256" key="5">
    <source>
        <dbReference type="ARBA" id="ARBA00022737"/>
    </source>
</evidence>
<comment type="pathway">
    <text evidence="13 19">Purine metabolism; XMP biosynthesis via de novo pathway; XMP from IMP: step 1/1.</text>
</comment>
<evidence type="ECO:0000259" key="20">
    <source>
        <dbReference type="PROSITE" id="PS51371"/>
    </source>
</evidence>
<evidence type="ECO:0000256" key="4">
    <source>
        <dbReference type="ARBA" id="ARBA00022723"/>
    </source>
</evidence>
<dbReference type="GO" id="GO:0006177">
    <property type="term" value="P:GMP biosynthetic process"/>
    <property type="evidence" value="ECO:0007669"/>
    <property type="project" value="UniProtKB-UniRule"/>
</dbReference>
<evidence type="ECO:0000256" key="15">
    <source>
        <dbReference type="PIRSR" id="PIRSR000130-3"/>
    </source>
</evidence>
<gene>
    <name evidence="13 21" type="primary">guaB</name>
    <name evidence="21" type="ORF">NFRAN_0763</name>
</gene>
<comment type="function">
    <text evidence="13">Catalyzes the conversion of inosine 5'-phosphate (IMP) to xanthosine 5'-phosphate (XMP), the first committed and rate-limiting step in the de novo synthesis of guanine nucleotides, and therefore plays an important role in the regulation of cell growth.</text>
</comment>
<keyword evidence="9 13" id="KW-0560">Oxidoreductase</keyword>
<evidence type="ECO:0000313" key="22">
    <source>
        <dbReference type="Proteomes" id="UP000294299"/>
    </source>
</evidence>
<accession>A0A484IAP2</accession>
<dbReference type="SMART" id="SM01240">
    <property type="entry name" value="IMPDH"/>
    <property type="match status" value="1"/>
</dbReference>
<feature type="binding site" description="in other chain" evidence="13 16">
    <location>
        <position position="304"/>
    </location>
    <ligand>
        <name>K(+)</name>
        <dbReference type="ChEBI" id="CHEBI:29103"/>
        <note>ligand shared between two tetrameric partners</note>
    </ligand>
</feature>
<evidence type="ECO:0000256" key="11">
    <source>
        <dbReference type="ARBA" id="ARBA00023122"/>
    </source>
</evidence>
<evidence type="ECO:0000256" key="18">
    <source>
        <dbReference type="RuleBase" id="RU003927"/>
    </source>
</evidence>
<comment type="catalytic activity">
    <reaction evidence="12 13 19">
        <text>IMP + NAD(+) + H2O = XMP + NADH + H(+)</text>
        <dbReference type="Rhea" id="RHEA:11708"/>
        <dbReference type="ChEBI" id="CHEBI:15377"/>
        <dbReference type="ChEBI" id="CHEBI:15378"/>
        <dbReference type="ChEBI" id="CHEBI:57464"/>
        <dbReference type="ChEBI" id="CHEBI:57540"/>
        <dbReference type="ChEBI" id="CHEBI:57945"/>
        <dbReference type="ChEBI" id="CHEBI:58053"/>
        <dbReference type="EC" id="1.1.1.205"/>
    </reaction>
</comment>
<feature type="active site" description="Proton acceptor" evidence="13">
    <location>
        <position position="402"/>
    </location>
</feature>
<feature type="active site" description="Thioimidate intermediate" evidence="13 14">
    <location>
        <position position="309"/>
    </location>
</feature>
<feature type="binding site" evidence="13">
    <location>
        <begin position="342"/>
        <end position="344"/>
    </location>
    <ligand>
        <name>IMP</name>
        <dbReference type="ChEBI" id="CHEBI:58053"/>
    </ligand>
</feature>
<keyword evidence="4 13" id="KW-0479">Metal-binding</keyword>
<evidence type="ECO:0000256" key="7">
    <source>
        <dbReference type="ARBA" id="ARBA00022755"/>
    </source>
</evidence>
<keyword evidence="11 17" id="KW-0129">CBS domain</keyword>
<evidence type="ECO:0000256" key="10">
    <source>
        <dbReference type="ARBA" id="ARBA00023027"/>
    </source>
</evidence>
<evidence type="ECO:0000256" key="2">
    <source>
        <dbReference type="ARBA" id="ARBA00005502"/>
    </source>
</evidence>
<dbReference type="SMART" id="SM00116">
    <property type="entry name" value="CBS"/>
    <property type="match status" value="2"/>
</dbReference>
<evidence type="ECO:0000256" key="12">
    <source>
        <dbReference type="ARBA" id="ARBA00048028"/>
    </source>
</evidence>
<evidence type="ECO:0000256" key="19">
    <source>
        <dbReference type="RuleBase" id="RU003928"/>
    </source>
</evidence>
<dbReference type="UniPathway" id="UPA00601">
    <property type="reaction ID" value="UER00295"/>
</dbReference>
<dbReference type="HAMAP" id="MF_01964">
    <property type="entry name" value="IMPDH"/>
    <property type="match status" value="1"/>
</dbReference>
<evidence type="ECO:0000256" key="1">
    <source>
        <dbReference type="ARBA" id="ARBA00001958"/>
    </source>
</evidence>
<reference evidence="21 22" key="1">
    <citation type="submission" date="2019-02" db="EMBL/GenBank/DDBJ databases">
        <authorList>
            <person name="Lehtovirta-Morley E L."/>
        </authorList>
    </citation>
    <scope>NUCLEOTIDE SEQUENCE [LARGE SCALE GENOMIC DNA]</scope>
    <source>
        <strain evidence="21">NFRAN1</strain>
    </source>
</reference>
<feature type="binding site" evidence="13">
    <location>
        <position position="477"/>
    </location>
    <ligand>
        <name>K(+)</name>
        <dbReference type="ChEBI" id="CHEBI:29103"/>
        <note>ligand shared between two tetrameric partners</note>
    </ligand>
</feature>
<evidence type="ECO:0000256" key="13">
    <source>
        <dbReference type="HAMAP-Rule" id="MF_01964"/>
    </source>
</evidence>
<feature type="binding site" evidence="13">
    <location>
        <position position="422"/>
    </location>
    <ligand>
        <name>IMP</name>
        <dbReference type="ChEBI" id="CHEBI:58053"/>
    </ligand>
</feature>
<dbReference type="GO" id="GO:0046872">
    <property type="term" value="F:metal ion binding"/>
    <property type="evidence" value="ECO:0007669"/>
    <property type="project" value="UniProtKB-UniRule"/>
</dbReference>
<feature type="binding site" description="in other chain" evidence="13 16">
    <location>
        <position position="306"/>
    </location>
    <ligand>
        <name>K(+)</name>
        <dbReference type="ChEBI" id="CHEBI:29103"/>
        <note>ligand shared between two tetrameric partners</note>
    </ligand>
</feature>
<feature type="binding site" evidence="13">
    <location>
        <begin position="389"/>
        <end position="393"/>
    </location>
    <ligand>
        <name>IMP</name>
        <dbReference type="ChEBI" id="CHEBI:58053"/>
    </ligand>
</feature>
<dbReference type="EMBL" id="LR216287">
    <property type="protein sequence ID" value="VFJ13085.1"/>
    <property type="molecule type" value="Genomic_DNA"/>
</dbReference>
<dbReference type="Pfam" id="PF00571">
    <property type="entry name" value="CBS"/>
    <property type="match status" value="2"/>
</dbReference>
<feature type="binding site" evidence="13 15">
    <location>
        <begin position="302"/>
        <end position="304"/>
    </location>
    <ligand>
        <name>NAD(+)</name>
        <dbReference type="ChEBI" id="CHEBI:57540"/>
    </ligand>
</feature>
<comment type="subunit">
    <text evidence="3 13">Homotetramer.</text>
</comment>
<dbReference type="GO" id="GO:0000166">
    <property type="term" value="F:nucleotide binding"/>
    <property type="evidence" value="ECO:0007669"/>
    <property type="project" value="UniProtKB-UniRule"/>
</dbReference>
<feature type="active site" description="Proton acceptor" evidence="14">
    <location>
        <position position="404"/>
    </location>
</feature>
<dbReference type="InterPro" id="IPR001093">
    <property type="entry name" value="IMP_DH_GMPRt"/>
</dbReference>
<dbReference type="NCBIfam" id="TIGR01302">
    <property type="entry name" value="IMP_dehydrog"/>
    <property type="match status" value="1"/>
</dbReference>
<organism evidence="21 22">
    <name type="scientific">Candidatus Nitrosocosmicus franklandianus</name>
    <dbReference type="NCBI Taxonomy" id="1798806"/>
    <lineage>
        <taxon>Archaea</taxon>
        <taxon>Nitrososphaerota</taxon>
        <taxon>Nitrososphaeria</taxon>
        <taxon>Nitrososphaerales</taxon>
        <taxon>Nitrososphaeraceae</taxon>
        <taxon>Candidatus Nitrosocosmicus</taxon>
    </lineage>
</organism>
<keyword evidence="22" id="KW-1185">Reference proteome</keyword>
<comment type="activity regulation">
    <text evidence="13">Mycophenolic acid (MPA) is a non-competitive inhibitor that prevents formation of the closed enzyme conformation by binding to the same site as the amobile flap. In contrast, mizoribine monophosphate (MZP) is a competitive inhibitor that induces the closed conformation. MPA is a potent inhibitor of mammalian IMPDHs but a poor inhibitor of the bacterial enzymes. MZP is a more potent inhibitor of bacterial IMPDH.</text>
</comment>
<dbReference type="GO" id="GO:0006183">
    <property type="term" value="P:GTP biosynthetic process"/>
    <property type="evidence" value="ECO:0007669"/>
    <property type="project" value="TreeGrafter"/>
</dbReference>
<dbReference type="AlphaFoldDB" id="A0A484IAP2"/>
<feature type="domain" description="CBS" evidence="20">
    <location>
        <begin position="159"/>
        <end position="215"/>
    </location>
</feature>
<evidence type="ECO:0000256" key="14">
    <source>
        <dbReference type="PIRSR" id="PIRSR000130-1"/>
    </source>
</evidence>
<dbReference type="InterPro" id="IPR046342">
    <property type="entry name" value="CBS_dom_sf"/>
</dbReference>
<dbReference type="GO" id="GO:0003938">
    <property type="term" value="F:IMP dehydrogenase activity"/>
    <property type="evidence" value="ECO:0007669"/>
    <property type="project" value="UniProtKB-UniRule"/>
</dbReference>
<dbReference type="PANTHER" id="PTHR11911:SF111">
    <property type="entry name" value="INOSINE-5'-MONOPHOSPHATE DEHYDROGENASE"/>
    <property type="match status" value="1"/>
</dbReference>
<dbReference type="PANTHER" id="PTHR11911">
    <property type="entry name" value="INOSINE-5-MONOPHOSPHATE DEHYDROGENASE RELATED"/>
    <property type="match status" value="1"/>
</dbReference>
<evidence type="ECO:0000256" key="9">
    <source>
        <dbReference type="ARBA" id="ARBA00023002"/>
    </source>
</evidence>
<feature type="domain" description="CBS" evidence="20">
    <location>
        <begin position="99"/>
        <end position="158"/>
    </location>
</feature>
<dbReference type="InterPro" id="IPR015875">
    <property type="entry name" value="IMP_DH/GMP_Rdtase_CS"/>
</dbReference>
<dbReference type="CDD" id="cd04601">
    <property type="entry name" value="CBS_pair_IMPDH"/>
    <property type="match status" value="1"/>
</dbReference>
<feature type="binding site" evidence="13">
    <location>
        <begin position="365"/>
        <end position="366"/>
    </location>
    <ligand>
        <name>IMP</name>
        <dbReference type="ChEBI" id="CHEBI:58053"/>
    </ligand>
</feature>
<comment type="cofactor">
    <cofactor evidence="1 13">
        <name>K(+)</name>
        <dbReference type="ChEBI" id="CHEBI:29103"/>
    </cofactor>
</comment>
<keyword evidence="7 13" id="KW-0658">Purine biosynthesis</keyword>
<dbReference type="PIRSF" id="PIRSF000130">
    <property type="entry name" value="IMPDH"/>
    <property type="match status" value="1"/>
</dbReference>
<dbReference type="FunFam" id="3.20.20.70:FF:000003">
    <property type="entry name" value="GMP reductase"/>
    <property type="match status" value="1"/>
</dbReference>
<comment type="caution">
    <text evidence="13">Lacks conserved residue(s) required for the propagation of feature annotation.</text>
</comment>
<name>A0A484IAP2_9ARCH</name>
<dbReference type="PROSITE" id="PS51371">
    <property type="entry name" value="CBS"/>
    <property type="match status" value="2"/>
</dbReference>
<keyword evidence="8 13" id="KW-0630">Potassium</keyword>
<dbReference type="SUPFAM" id="SSF54631">
    <property type="entry name" value="CBS-domain pair"/>
    <property type="match status" value="1"/>
</dbReference>
<evidence type="ECO:0000313" key="21">
    <source>
        <dbReference type="EMBL" id="VFJ13085.1"/>
    </source>
</evidence>
<evidence type="ECO:0000256" key="3">
    <source>
        <dbReference type="ARBA" id="ARBA00011881"/>
    </source>
</evidence>
<evidence type="ECO:0000256" key="17">
    <source>
        <dbReference type="PROSITE-ProRule" id="PRU00703"/>
    </source>
</evidence>
<feature type="binding site" evidence="13">
    <location>
        <position position="478"/>
    </location>
    <ligand>
        <name>K(+)</name>
        <dbReference type="ChEBI" id="CHEBI:29103"/>
        <note>ligand shared between two tetrameric partners</note>
    </ligand>
</feature>
<dbReference type="InterPro" id="IPR013785">
    <property type="entry name" value="Aldolase_TIM"/>
</dbReference>
<dbReference type="KEGG" id="nfn:NFRAN_0763"/>
<dbReference type="Gene3D" id="3.20.20.70">
    <property type="entry name" value="Aldolase class I"/>
    <property type="match status" value="1"/>
</dbReference>